<evidence type="ECO:0000313" key="4">
    <source>
        <dbReference type="Proteomes" id="UP000623467"/>
    </source>
</evidence>
<organism evidence="3 4">
    <name type="scientific">Mycena sanguinolenta</name>
    <dbReference type="NCBI Taxonomy" id="230812"/>
    <lineage>
        <taxon>Eukaryota</taxon>
        <taxon>Fungi</taxon>
        <taxon>Dikarya</taxon>
        <taxon>Basidiomycota</taxon>
        <taxon>Agaricomycotina</taxon>
        <taxon>Agaricomycetes</taxon>
        <taxon>Agaricomycetidae</taxon>
        <taxon>Agaricales</taxon>
        <taxon>Marasmiineae</taxon>
        <taxon>Mycenaceae</taxon>
        <taxon>Mycena</taxon>
    </lineage>
</organism>
<keyword evidence="2" id="KW-0472">Membrane</keyword>
<dbReference type="OrthoDB" id="2953266at2759"/>
<keyword evidence="2" id="KW-0812">Transmembrane</keyword>
<name>A0A8H6XH88_9AGAR</name>
<keyword evidence="2" id="KW-1133">Transmembrane helix</keyword>
<evidence type="ECO:0000256" key="1">
    <source>
        <dbReference type="SAM" id="MobiDB-lite"/>
    </source>
</evidence>
<feature type="transmembrane region" description="Helical" evidence="2">
    <location>
        <begin position="322"/>
        <end position="341"/>
    </location>
</feature>
<feature type="region of interest" description="Disordered" evidence="1">
    <location>
        <begin position="287"/>
        <end position="313"/>
    </location>
</feature>
<accession>A0A8H6XH88</accession>
<evidence type="ECO:0000256" key="2">
    <source>
        <dbReference type="SAM" id="Phobius"/>
    </source>
</evidence>
<keyword evidence="4" id="KW-1185">Reference proteome</keyword>
<reference evidence="3" key="1">
    <citation type="submission" date="2020-05" db="EMBL/GenBank/DDBJ databases">
        <title>Mycena genomes resolve the evolution of fungal bioluminescence.</title>
        <authorList>
            <person name="Tsai I.J."/>
        </authorList>
    </citation>
    <scope>NUCLEOTIDE SEQUENCE</scope>
    <source>
        <strain evidence="3">160909Yilan</strain>
    </source>
</reference>
<dbReference type="Proteomes" id="UP000623467">
    <property type="component" value="Unassembled WGS sequence"/>
</dbReference>
<proteinExistence type="predicted"/>
<dbReference type="EMBL" id="JACAZH010000030">
    <property type="protein sequence ID" value="KAF7340649.1"/>
    <property type="molecule type" value="Genomic_DNA"/>
</dbReference>
<sequence length="343" mass="38299">MYAISTSYAEASDIVINSSTLEQYHHICYWNLGQYQYLDLSASTTVNLGTVFRYSGDLLEDSDEIAFLPSAEAVCLSDWSISGGGRGEVIPNGWTRFRSGDVFNNVLTVLFCISQDTWLSQANHIFCRQNIVSEFEEYVAIDWIRFDLDILETTGDPPVGFLFLCPPEDFRTDPSSFRRPAYWSLDPSGANRLSLEEATLLGFPPFELTTIAGGYSWDAGAYEGLRQFHEAKGFDPYSQDVARHLGYRLYQLSPQADASFANDSDGEDFDADIDSQHNSVHTEDYGLEYQPTPACDDSVSESTVEDDTVDEEMPAPSPTFRIVLYIQLMLILFLAVSGACGHI</sequence>
<comment type="caution">
    <text evidence="3">The sequence shown here is derived from an EMBL/GenBank/DDBJ whole genome shotgun (WGS) entry which is preliminary data.</text>
</comment>
<dbReference type="AlphaFoldDB" id="A0A8H6XH88"/>
<gene>
    <name evidence="3" type="ORF">MSAN_02136900</name>
</gene>
<evidence type="ECO:0000313" key="3">
    <source>
        <dbReference type="EMBL" id="KAF7340649.1"/>
    </source>
</evidence>
<protein>
    <submittedName>
        <fullName evidence="3">Uncharacterized protein</fullName>
    </submittedName>
</protein>
<feature type="compositionally biased region" description="Acidic residues" evidence="1">
    <location>
        <begin position="303"/>
        <end position="313"/>
    </location>
</feature>